<evidence type="ECO:0000313" key="1">
    <source>
        <dbReference type="EMBL" id="ABQ14051.1"/>
    </source>
</evidence>
<dbReference type="Proteomes" id="UP000000248">
    <property type="component" value="Chromosome"/>
</dbReference>
<accession>A5EXK5</accession>
<dbReference type="OrthoDB" id="7068814at2"/>
<dbReference type="KEGG" id="dno:DNO_1133"/>
<dbReference type="STRING" id="246195.DNO_1133"/>
<reference evidence="1 2" key="1">
    <citation type="journal article" date="2007" name="Nat. Biotechnol.">
        <title>Genome sequence and identification of candidate vaccine antigens from the animal pathogen Dichelobacter nodosus.</title>
        <authorList>
            <person name="Myers G.S."/>
            <person name="Parker D."/>
            <person name="Al-Hasani K."/>
            <person name="Kennan R.M."/>
            <person name="Seemann T."/>
            <person name="Ren Q."/>
            <person name="Badger J.H."/>
            <person name="Selengut J.D."/>
            <person name="Deboy R.T."/>
            <person name="Tettelin H."/>
            <person name="Boyce J.D."/>
            <person name="McCarl V.P."/>
            <person name="Han X."/>
            <person name="Nelson W.C."/>
            <person name="Madupu R."/>
            <person name="Mohamoud Y."/>
            <person name="Holley T."/>
            <person name="Fedorova N."/>
            <person name="Khouri H."/>
            <person name="Bottomley S.P."/>
            <person name="Whittington R.J."/>
            <person name="Adler B."/>
            <person name="Songer J.G."/>
            <person name="Rood J.I."/>
            <person name="Paulsen I.T."/>
        </authorList>
    </citation>
    <scope>NUCLEOTIDE SEQUENCE [LARGE SCALE GENOMIC DNA]</scope>
    <source>
        <strain evidence="1 2">VCS1703A</strain>
    </source>
</reference>
<dbReference type="HOGENOM" id="CLU_1746731_0_0_6"/>
<sequence length="149" mass="17705">MKQLWQTWFLLAVVCLLLAFVRHQQNQPLRLPLPQKIQRVQIIRLQNTLTLTQKNNQWQINGQNAIHFQPWLEQLRFACFAEIPQSELPPEAFANPITLILDNDRWQFAAHNRYAKAHYLHHGKNSYLCDERMKPRLNLPALYWSNPDA</sequence>
<name>A5EXK5_DICNV</name>
<dbReference type="AlphaFoldDB" id="A5EXK5"/>
<evidence type="ECO:0000313" key="2">
    <source>
        <dbReference type="Proteomes" id="UP000000248"/>
    </source>
</evidence>
<gene>
    <name evidence="1" type="ordered locus">DNO_1133</name>
</gene>
<proteinExistence type="predicted"/>
<organism evidence="1 2">
    <name type="scientific">Dichelobacter nodosus (strain VCS1703A)</name>
    <dbReference type="NCBI Taxonomy" id="246195"/>
    <lineage>
        <taxon>Bacteria</taxon>
        <taxon>Pseudomonadati</taxon>
        <taxon>Pseudomonadota</taxon>
        <taxon>Gammaproteobacteria</taxon>
        <taxon>Cardiobacteriales</taxon>
        <taxon>Cardiobacteriaceae</taxon>
        <taxon>Dichelobacter</taxon>
    </lineage>
</organism>
<dbReference type="EMBL" id="CP000513">
    <property type="protein sequence ID" value="ABQ14051.1"/>
    <property type="molecule type" value="Genomic_DNA"/>
</dbReference>
<protein>
    <recommendedName>
        <fullName evidence="3">DUF4340 domain-containing protein</fullName>
    </recommendedName>
</protein>
<evidence type="ECO:0008006" key="3">
    <source>
        <dbReference type="Google" id="ProtNLM"/>
    </source>
</evidence>
<keyword evidence="2" id="KW-1185">Reference proteome</keyword>
<dbReference type="RefSeq" id="WP_012031437.1">
    <property type="nucleotide sequence ID" value="NC_009446.1"/>
</dbReference>